<protein>
    <submittedName>
        <fullName evidence="2">DUF2798 domain-containing protein</fullName>
    </submittedName>
</protein>
<evidence type="ECO:0000313" key="2">
    <source>
        <dbReference type="EMBL" id="MFC5630371.1"/>
    </source>
</evidence>
<dbReference type="Pfam" id="PF11391">
    <property type="entry name" value="DUF2798"/>
    <property type="match status" value="2"/>
</dbReference>
<dbReference type="Proteomes" id="UP001596110">
    <property type="component" value="Unassembled WGS sequence"/>
</dbReference>
<dbReference type="RefSeq" id="WP_156806359.1">
    <property type="nucleotide sequence ID" value="NZ_JBHSOJ010000015.1"/>
</dbReference>
<keyword evidence="1" id="KW-0812">Transmembrane</keyword>
<evidence type="ECO:0000256" key="1">
    <source>
        <dbReference type="SAM" id="Phobius"/>
    </source>
</evidence>
<dbReference type="InterPro" id="IPR021529">
    <property type="entry name" value="DUF2798"/>
</dbReference>
<keyword evidence="3" id="KW-1185">Reference proteome</keyword>
<organism evidence="2 3">
    <name type="scientific">Streptococcus caledonicus</name>
    <dbReference type="NCBI Taxonomy" id="2614158"/>
    <lineage>
        <taxon>Bacteria</taxon>
        <taxon>Bacillati</taxon>
        <taxon>Bacillota</taxon>
        <taxon>Bacilli</taxon>
        <taxon>Lactobacillales</taxon>
        <taxon>Streptococcaceae</taxon>
        <taxon>Streptococcus</taxon>
    </lineage>
</organism>
<name>A0ABW0UCF5_9STRE</name>
<keyword evidence="1" id="KW-1133">Transmembrane helix</keyword>
<proteinExistence type="predicted"/>
<feature type="transmembrane region" description="Helical" evidence="1">
    <location>
        <begin position="129"/>
        <end position="151"/>
    </location>
</feature>
<gene>
    <name evidence="2" type="ORF">ACFPQ3_01875</name>
</gene>
<accession>A0ABW0UCF5</accession>
<keyword evidence="1" id="KW-0472">Membrane</keyword>
<feature type="transmembrane region" description="Helical" evidence="1">
    <location>
        <begin position="9"/>
        <end position="29"/>
    </location>
</feature>
<dbReference type="EMBL" id="JBHSOJ010000015">
    <property type="protein sequence ID" value="MFC5630371.1"/>
    <property type="molecule type" value="Genomic_DNA"/>
</dbReference>
<sequence length="177" mass="19688">MPRNVKEAMLFTVMMCGIMVFGMSIWNLYINTGAVHWGHVFAGYLPGFAVAFLLDVILVGPIAKKIAFAILHHIGHHEKRWVKIIAISGTMALFMVTFMSLYGLIFNLIIGQGLPWSVITLGAYGKAWLTNFVAAIPLNFLIAGPISRFILGHLQKPFPGEDKVEDFDNDDELPEII</sequence>
<feature type="transmembrane region" description="Helical" evidence="1">
    <location>
        <begin position="84"/>
        <end position="109"/>
    </location>
</feature>
<comment type="caution">
    <text evidence="2">The sequence shown here is derived from an EMBL/GenBank/DDBJ whole genome shotgun (WGS) entry which is preliminary data.</text>
</comment>
<evidence type="ECO:0000313" key="3">
    <source>
        <dbReference type="Proteomes" id="UP001596110"/>
    </source>
</evidence>
<feature type="transmembrane region" description="Helical" evidence="1">
    <location>
        <begin position="41"/>
        <end position="63"/>
    </location>
</feature>
<reference evidence="3" key="1">
    <citation type="journal article" date="2019" name="Int. J. Syst. Evol. Microbiol.">
        <title>The Global Catalogue of Microorganisms (GCM) 10K type strain sequencing project: providing services to taxonomists for standard genome sequencing and annotation.</title>
        <authorList>
            <consortium name="The Broad Institute Genomics Platform"/>
            <consortium name="The Broad Institute Genome Sequencing Center for Infectious Disease"/>
            <person name="Wu L."/>
            <person name="Ma J."/>
        </authorList>
    </citation>
    <scope>NUCLEOTIDE SEQUENCE [LARGE SCALE GENOMIC DNA]</scope>
    <source>
        <strain evidence="3">DT43</strain>
    </source>
</reference>